<keyword evidence="5 8" id="KW-0808">Transferase</keyword>
<dbReference type="AlphaFoldDB" id="A0A7Y0DXA5"/>
<protein>
    <recommendedName>
        <fullName evidence="4 8">L-2,4-diaminobutyric acid acetyltransferase</fullName>
        <shortName evidence="8">DABA acetyltransferase</shortName>
        <ecNumber evidence="3 8">2.3.1.178</ecNumber>
    </recommendedName>
</protein>
<evidence type="ECO:0000256" key="4">
    <source>
        <dbReference type="ARBA" id="ARBA00017935"/>
    </source>
</evidence>
<name>A0A7Y0DXA5_9PROT</name>
<evidence type="ECO:0000256" key="7">
    <source>
        <dbReference type="ARBA" id="ARBA00048924"/>
    </source>
</evidence>
<gene>
    <name evidence="8 10" type="primary">ectA</name>
    <name evidence="10" type="ORF">HH303_02215</name>
</gene>
<dbReference type="UniPathway" id="UPA00067">
    <property type="reaction ID" value="UER00122"/>
</dbReference>
<dbReference type="GO" id="GO:0033816">
    <property type="term" value="F:diaminobutyrate acetyltransferase activity"/>
    <property type="evidence" value="ECO:0007669"/>
    <property type="project" value="UniProtKB-EC"/>
</dbReference>
<dbReference type="InterPro" id="IPR016181">
    <property type="entry name" value="Acyl_CoA_acyltransferase"/>
</dbReference>
<evidence type="ECO:0000313" key="10">
    <source>
        <dbReference type="EMBL" id="NMM43275.1"/>
    </source>
</evidence>
<dbReference type="InterPro" id="IPR012772">
    <property type="entry name" value="Ectoine_EctA"/>
</dbReference>
<keyword evidence="6 8" id="KW-0012">Acyltransferase</keyword>
<evidence type="ECO:0000256" key="2">
    <source>
        <dbReference type="ARBA" id="ARBA00010712"/>
    </source>
</evidence>
<evidence type="ECO:0000313" key="11">
    <source>
        <dbReference type="Proteomes" id="UP000539372"/>
    </source>
</evidence>
<dbReference type="EC" id="2.3.1.178" evidence="3 8"/>
<dbReference type="Gene3D" id="3.40.630.30">
    <property type="match status" value="1"/>
</dbReference>
<reference evidence="10 11" key="1">
    <citation type="submission" date="2020-04" db="EMBL/GenBank/DDBJ databases">
        <title>Rhodospirillaceae bacterium KN72 isolated from deep sea.</title>
        <authorList>
            <person name="Zhang D.-C."/>
        </authorList>
    </citation>
    <scope>NUCLEOTIDE SEQUENCE [LARGE SCALE GENOMIC DNA]</scope>
    <source>
        <strain evidence="10 11">KN72</strain>
    </source>
</reference>
<dbReference type="CDD" id="cd04301">
    <property type="entry name" value="NAT_SF"/>
    <property type="match status" value="1"/>
</dbReference>
<sequence length="183" mass="20764">MPRDGLIEDVSVKPDTDIQFDKPSVDDGSDVWALVQDINALDDNSMYCNLLQCSHFADTCVVARHEGRLVGWMSGYRPPKSPNTLFVWQVAVHPSMRGKGVAGRMIRWVLERPWNKDVIRVQSTITRSNDASWALFRSVADRYDADLSYDAHFEKDRHFDGEAPTEYLVTIAPLQRAVIRQAA</sequence>
<proteinExistence type="inferred from homology"/>
<evidence type="ECO:0000256" key="3">
    <source>
        <dbReference type="ARBA" id="ARBA00012355"/>
    </source>
</evidence>
<comment type="caution">
    <text evidence="10">The sequence shown here is derived from an EMBL/GenBank/DDBJ whole genome shotgun (WGS) entry which is preliminary data.</text>
</comment>
<comment type="similarity">
    <text evidence="2 8">Belongs to the acetyltransferase family. EctA subfamily.</text>
</comment>
<evidence type="ECO:0000256" key="8">
    <source>
        <dbReference type="RuleBase" id="RU365045"/>
    </source>
</evidence>
<accession>A0A7Y0DXA5</accession>
<feature type="domain" description="N-acetyltransferase" evidence="9">
    <location>
        <begin position="18"/>
        <end position="172"/>
    </location>
</feature>
<dbReference type="PROSITE" id="PS51186">
    <property type="entry name" value="GNAT"/>
    <property type="match status" value="1"/>
</dbReference>
<organism evidence="10 11">
    <name type="scientific">Pacificispira spongiicola</name>
    <dbReference type="NCBI Taxonomy" id="2729598"/>
    <lineage>
        <taxon>Bacteria</taxon>
        <taxon>Pseudomonadati</taxon>
        <taxon>Pseudomonadota</taxon>
        <taxon>Alphaproteobacteria</taxon>
        <taxon>Rhodospirillales</taxon>
        <taxon>Rhodospirillaceae</taxon>
        <taxon>Pacificispira</taxon>
    </lineage>
</organism>
<keyword evidence="11" id="KW-1185">Reference proteome</keyword>
<evidence type="ECO:0000256" key="5">
    <source>
        <dbReference type="ARBA" id="ARBA00022679"/>
    </source>
</evidence>
<evidence type="ECO:0000256" key="6">
    <source>
        <dbReference type="ARBA" id="ARBA00023315"/>
    </source>
</evidence>
<dbReference type="InterPro" id="IPR000182">
    <property type="entry name" value="GNAT_dom"/>
</dbReference>
<comment type="catalytic activity">
    <reaction evidence="7 8">
        <text>L-2,4-diaminobutanoate + acetyl-CoA = (2S)-4-acetamido-2-aminobutanoate + CoA + H(+)</text>
        <dbReference type="Rhea" id="RHEA:16901"/>
        <dbReference type="ChEBI" id="CHEBI:15378"/>
        <dbReference type="ChEBI" id="CHEBI:57287"/>
        <dbReference type="ChEBI" id="CHEBI:57288"/>
        <dbReference type="ChEBI" id="CHEBI:58761"/>
        <dbReference type="ChEBI" id="CHEBI:58929"/>
        <dbReference type="EC" id="2.3.1.178"/>
    </reaction>
</comment>
<dbReference type="Proteomes" id="UP000539372">
    <property type="component" value="Unassembled WGS sequence"/>
</dbReference>
<dbReference type="Pfam" id="PF00583">
    <property type="entry name" value="Acetyltransf_1"/>
    <property type="match status" value="1"/>
</dbReference>
<dbReference type="RefSeq" id="WP_169623566.1">
    <property type="nucleotide sequence ID" value="NZ_JABBNT010000001.1"/>
</dbReference>
<dbReference type="SUPFAM" id="SSF55729">
    <property type="entry name" value="Acyl-CoA N-acyltransferases (Nat)"/>
    <property type="match status" value="1"/>
</dbReference>
<dbReference type="EMBL" id="JABBNT010000001">
    <property type="protein sequence ID" value="NMM43275.1"/>
    <property type="molecule type" value="Genomic_DNA"/>
</dbReference>
<evidence type="ECO:0000256" key="1">
    <source>
        <dbReference type="ARBA" id="ARBA00004978"/>
    </source>
</evidence>
<dbReference type="GO" id="GO:0019491">
    <property type="term" value="P:ectoine biosynthetic process"/>
    <property type="evidence" value="ECO:0007669"/>
    <property type="project" value="UniProtKB-UniPathway"/>
</dbReference>
<dbReference type="NCBIfam" id="TIGR02406">
    <property type="entry name" value="ectoine_EctA"/>
    <property type="match status" value="1"/>
</dbReference>
<evidence type="ECO:0000259" key="9">
    <source>
        <dbReference type="PROSITE" id="PS51186"/>
    </source>
</evidence>
<comment type="function">
    <text evidence="8">Catalyzes the acetylation of L-2,4-diaminobutyrate (DABA) to gamma-N-acetyl-alpha,gamma-diaminobutyric acid (ADABA) with acetyl coenzyme A.</text>
</comment>
<comment type="pathway">
    <text evidence="1 8">Amine and polyamine biosynthesis; ectoine biosynthesis; L-ectoine from L-aspartate 4-semialdehyde: step 2/3.</text>
</comment>